<evidence type="ECO:0000259" key="1">
    <source>
        <dbReference type="PROSITE" id="PS50943"/>
    </source>
</evidence>
<accession>A0A0W7TS20</accession>
<dbReference type="SMART" id="SM00530">
    <property type="entry name" value="HTH_XRE"/>
    <property type="match status" value="1"/>
</dbReference>
<dbReference type="GO" id="GO:0003677">
    <property type="term" value="F:DNA binding"/>
    <property type="evidence" value="ECO:0007669"/>
    <property type="project" value="InterPro"/>
</dbReference>
<gene>
    <name evidence="2" type="ORF">ASJ35_07695</name>
</gene>
<comment type="caution">
    <text evidence="2">The sequence shown here is derived from an EMBL/GenBank/DDBJ whole genome shotgun (WGS) entry which is preliminary data.</text>
</comment>
<evidence type="ECO:0000313" key="3">
    <source>
        <dbReference type="Proteomes" id="UP000053433"/>
    </source>
</evidence>
<dbReference type="SUPFAM" id="SSF47413">
    <property type="entry name" value="lambda repressor-like DNA-binding domains"/>
    <property type="match status" value="1"/>
</dbReference>
<dbReference type="Proteomes" id="UP000053433">
    <property type="component" value="Unassembled WGS sequence"/>
</dbReference>
<dbReference type="Gene3D" id="1.10.260.40">
    <property type="entry name" value="lambda repressor-like DNA-binding domains"/>
    <property type="match status" value="1"/>
</dbReference>
<dbReference type="InterPro" id="IPR010982">
    <property type="entry name" value="Lambda_DNA-bd_dom_sf"/>
</dbReference>
<dbReference type="RefSeq" id="WP_023042308.1">
    <property type="nucleotide sequence ID" value="NZ_LMUA01000008.1"/>
</dbReference>
<dbReference type="PROSITE" id="PS50943">
    <property type="entry name" value="HTH_CROC1"/>
    <property type="match status" value="1"/>
</dbReference>
<proteinExistence type="predicted"/>
<feature type="domain" description="HTH cro/C1-type" evidence="1">
    <location>
        <begin position="5"/>
        <end position="59"/>
    </location>
</feature>
<dbReference type="InterPro" id="IPR001387">
    <property type="entry name" value="Cro/C1-type_HTH"/>
</dbReference>
<protein>
    <recommendedName>
        <fullName evidence="1">HTH cro/C1-type domain-containing protein</fullName>
    </recommendedName>
</protein>
<dbReference type="EMBL" id="LMUA01000008">
    <property type="protein sequence ID" value="KUE76612.1"/>
    <property type="molecule type" value="Genomic_DNA"/>
</dbReference>
<sequence length="200" mass="22843">MPRQFKQARLINKLKMTEAAEKLGISQPTLSAWEGERKSPSIDGLEKMSVLYGVTTDFLLGRSEQGISVQSVPIAPETLPIFHGKPVWSAEYGWMLVDAGNHTLLLPNGQTVPFADAKRLFTLPQLFSEPSLPSGKPLILSEIQQFTRIWLEPISPDSNLRTELRGWYQVKKHFVQNEYGNRFYLDTYRAKWLAFHPEQQ</sequence>
<dbReference type="CDD" id="cd00093">
    <property type="entry name" value="HTH_XRE"/>
    <property type="match status" value="1"/>
</dbReference>
<name>A0A0W7TS20_9FIRM</name>
<dbReference type="Pfam" id="PF01381">
    <property type="entry name" value="HTH_3"/>
    <property type="match status" value="1"/>
</dbReference>
<evidence type="ECO:0000313" key="2">
    <source>
        <dbReference type="EMBL" id="KUE76612.1"/>
    </source>
</evidence>
<dbReference type="AlphaFoldDB" id="A0A0W7TS20"/>
<reference evidence="2 3" key="1">
    <citation type="submission" date="2015-10" db="EMBL/GenBank/DDBJ databases">
        <title>A novel member of the family Ruminococcaceae isolated from human faeces.</title>
        <authorList>
            <person name="Shkoporov A.N."/>
            <person name="Chaplin A.V."/>
            <person name="Motuzova O.V."/>
            <person name="Kafarskaia L.I."/>
            <person name="Efimov B.A."/>
        </authorList>
    </citation>
    <scope>NUCLEOTIDE SEQUENCE [LARGE SCALE GENOMIC DNA]</scope>
    <source>
        <strain evidence="2 3">668</strain>
    </source>
</reference>
<organism evidence="2 3">
    <name type="scientific">Ruthenibacterium lactatiformans</name>
    <dbReference type="NCBI Taxonomy" id="1550024"/>
    <lineage>
        <taxon>Bacteria</taxon>
        <taxon>Bacillati</taxon>
        <taxon>Bacillota</taxon>
        <taxon>Clostridia</taxon>
        <taxon>Eubacteriales</taxon>
        <taxon>Oscillospiraceae</taxon>
        <taxon>Ruthenibacterium</taxon>
    </lineage>
</organism>